<evidence type="ECO:0000256" key="1">
    <source>
        <dbReference type="ARBA" id="ARBA00004651"/>
    </source>
</evidence>
<evidence type="ECO:0000256" key="2">
    <source>
        <dbReference type="ARBA" id="ARBA00022475"/>
    </source>
</evidence>
<dbReference type="NCBIfam" id="TIGR03954">
    <property type="entry name" value="integ_memb_HG"/>
    <property type="match status" value="1"/>
</dbReference>
<keyword evidence="3 6" id="KW-0812">Transmembrane</keyword>
<dbReference type="GO" id="GO:0005886">
    <property type="term" value="C:plasma membrane"/>
    <property type="evidence" value="ECO:0007669"/>
    <property type="project" value="UniProtKB-SubCell"/>
</dbReference>
<proteinExistence type="predicted"/>
<evidence type="ECO:0000313" key="8">
    <source>
        <dbReference type="EMBL" id="BBY31064.1"/>
    </source>
</evidence>
<keyword evidence="5 6" id="KW-0472">Membrane</keyword>
<evidence type="ECO:0000256" key="5">
    <source>
        <dbReference type="ARBA" id="ARBA00023136"/>
    </source>
</evidence>
<evidence type="ECO:0000313" key="9">
    <source>
        <dbReference type="Proteomes" id="UP000467193"/>
    </source>
</evidence>
<name>A0A7I7QXI9_9MYCO</name>
<keyword evidence="2" id="KW-1003">Cell membrane</keyword>
<feature type="domain" description="DUF3817" evidence="7">
    <location>
        <begin position="29"/>
        <end position="114"/>
    </location>
</feature>
<keyword evidence="4 6" id="KW-1133">Transmembrane helix</keyword>
<evidence type="ECO:0000256" key="3">
    <source>
        <dbReference type="ARBA" id="ARBA00022692"/>
    </source>
</evidence>
<dbReference type="EMBL" id="AP022588">
    <property type="protein sequence ID" value="BBY31064.1"/>
    <property type="molecule type" value="Genomic_DNA"/>
</dbReference>
<feature type="transmembrane region" description="Helical" evidence="6">
    <location>
        <begin position="90"/>
        <end position="109"/>
    </location>
</feature>
<feature type="transmembrane region" description="Helical" evidence="6">
    <location>
        <begin position="34"/>
        <end position="51"/>
    </location>
</feature>
<dbReference type="PANTHER" id="PTHR40077">
    <property type="entry name" value="MEMBRANE PROTEIN-RELATED"/>
    <property type="match status" value="1"/>
</dbReference>
<dbReference type="Proteomes" id="UP000467193">
    <property type="component" value="Chromosome"/>
</dbReference>
<feature type="transmembrane region" description="Helical" evidence="6">
    <location>
        <begin position="63"/>
        <end position="84"/>
    </location>
</feature>
<dbReference type="PANTHER" id="PTHR40077:SF2">
    <property type="entry name" value="MEMBRANE PROTEIN"/>
    <property type="match status" value="1"/>
</dbReference>
<dbReference type="KEGG" id="msei:MSEDJ_51600"/>
<gene>
    <name evidence="8" type="ORF">MSEDJ_51600</name>
</gene>
<organism evidence="8 9">
    <name type="scientific">Mycolicibacterium sediminis</name>
    <dbReference type="NCBI Taxonomy" id="1286180"/>
    <lineage>
        <taxon>Bacteria</taxon>
        <taxon>Bacillati</taxon>
        <taxon>Actinomycetota</taxon>
        <taxon>Actinomycetes</taxon>
        <taxon>Mycobacteriales</taxon>
        <taxon>Mycobacteriaceae</taxon>
        <taxon>Mycolicibacterium</taxon>
    </lineage>
</organism>
<comment type="subcellular location">
    <subcellularLocation>
        <location evidence="1">Cell membrane</location>
        <topology evidence="1">Multi-pass membrane protein</topology>
    </subcellularLocation>
</comment>
<dbReference type="AlphaFoldDB" id="A0A7I7QXI9"/>
<evidence type="ECO:0000256" key="4">
    <source>
        <dbReference type="ARBA" id="ARBA00022989"/>
    </source>
</evidence>
<dbReference type="Pfam" id="PF12823">
    <property type="entry name" value="DUF3817"/>
    <property type="match status" value="1"/>
</dbReference>
<accession>A0A7I7QXI9</accession>
<evidence type="ECO:0000256" key="6">
    <source>
        <dbReference type="SAM" id="Phobius"/>
    </source>
</evidence>
<reference evidence="8 9" key="1">
    <citation type="journal article" date="2019" name="Emerg. Microbes Infect.">
        <title>Comprehensive subspecies identification of 175 nontuberculous mycobacteria species based on 7547 genomic profiles.</title>
        <authorList>
            <person name="Matsumoto Y."/>
            <person name="Kinjo T."/>
            <person name="Motooka D."/>
            <person name="Nabeya D."/>
            <person name="Jung N."/>
            <person name="Uechi K."/>
            <person name="Horii T."/>
            <person name="Iida T."/>
            <person name="Fujita J."/>
            <person name="Nakamura S."/>
        </authorList>
    </citation>
    <scope>NUCLEOTIDE SEQUENCE [LARGE SCALE GENOMIC DNA]</scope>
    <source>
        <strain evidence="8 9">JCM 17899</strain>
    </source>
</reference>
<sequence length="123" mass="13624">MTTPEPESRTDTTPATVTSASTDSIRKALKGYRIFAWVTGVWLIALCYEMVLKYGFGDDSLSWIAVVHGWVYFVYLLFAANLAVKVRWPIGKTVGVLLAGTIPLLGIVVEHFQTKRIKADFGV</sequence>
<evidence type="ECO:0000259" key="7">
    <source>
        <dbReference type="Pfam" id="PF12823"/>
    </source>
</evidence>
<protein>
    <submittedName>
        <fullName evidence="8">Membrane protein</fullName>
    </submittedName>
</protein>
<dbReference type="InterPro" id="IPR023845">
    <property type="entry name" value="DUF3817_TM"/>
</dbReference>
<dbReference type="RefSeq" id="WP_163800612.1">
    <property type="nucleotide sequence ID" value="NZ_AP022588.1"/>
</dbReference>
<keyword evidence="9" id="KW-1185">Reference proteome</keyword>